<dbReference type="GO" id="GO:0004674">
    <property type="term" value="F:protein serine/threonine kinase activity"/>
    <property type="evidence" value="ECO:0007669"/>
    <property type="project" value="UniProtKB-KW"/>
</dbReference>
<dbReference type="PROSITE" id="PS50011">
    <property type="entry name" value="PROTEIN_KINASE_DOM"/>
    <property type="match status" value="1"/>
</dbReference>
<evidence type="ECO:0000256" key="2">
    <source>
        <dbReference type="ARBA" id="ARBA00008536"/>
    </source>
</evidence>
<evidence type="ECO:0000256" key="18">
    <source>
        <dbReference type="PROSITE-ProRule" id="PRU10141"/>
    </source>
</evidence>
<dbReference type="InterPro" id="IPR017441">
    <property type="entry name" value="Protein_kinase_ATP_BS"/>
</dbReference>
<accession>A0AAX6GX01</accession>
<dbReference type="Proteomes" id="UP001140949">
    <property type="component" value="Unassembled WGS sequence"/>
</dbReference>
<dbReference type="EMBL" id="JANAVB010015600">
    <property type="protein sequence ID" value="KAJ6832835.1"/>
    <property type="molecule type" value="Genomic_DNA"/>
</dbReference>
<evidence type="ECO:0000256" key="3">
    <source>
        <dbReference type="ARBA" id="ARBA00010217"/>
    </source>
</evidence>
<dbReference type="CDD" id="cd14066">
    <property type="entry name" value="STKc_IRAK"/>
    <property type="match status" value="1"/>
</dbReference>
<evidence type="ECO:0000256" key="17">
    <source>
        <dbReference type="ARBA" id="ARBA00023180"/>
    </source>
</evidence>
<evidence type="ECO:0000256" key="8">
    <source>
        <dbReference type="ARBA" id="ARBA00022692"/>
    </source>
</evidence>
<evidence type="ECO:0000256" key="20">
    <source>
        <dbReference type="SAM" id="SignalP"/>
    </source>
</evidence>
<evidence type="ECO:0000256" key="14">
    <source>
        <dbReference type="ARBA" id="ARBA00022989"/>
    </source>
</evidence>
<keyword evidence="15 19" id="KW-0472">Membrane</keyword>
<keyword evidence="6" id="KW-0723">Serine/threonine-protein kinase</keyword>
<keyword evidence="7" id="KW-0808">Transferase</keyword>
<feature type="signal peptide" evidence="20">
    <location>
        <begin position="1"/>
        <end position="17"/>
    </location>
</feature>
<evidence type="ECO:0000313" key="23">
    <source>
        <dbReference type="Proteomes" id="UP001140949"/>
    </source>
</evidence>
<keyword evidence="13 18" id="KW-0067">ATP-binding</keyword>
<keyword evidence="17" id="KW-0325">Glycoprotein</keyword>
<keyword evidence="5" id="KW-1003">Cell membrane</keyword>
<keyword evidence="9 20" id="KW-0732">Signal</keyword>
<evidence type="ECO:0000313" key="22">
    <source>
        <dbReference type="EMBL" id="KAJ6832835.1"/>
    </source>
</evidence>
<dbReference type="SMART" id="SM00220">
    <property type="entry name" value="S_TKc"/>
    <property type="match status" value="1"/>
</dbReference>
<dbReference type="Pfam" id="PF00069">
    <property type="entry name" value="Pkinase"/>
    <property type="match status" value="1"/>
</dbReference>
<dbReference type="PROSITE" id="PS00107">
    <property type="entry name" value="PROTEIN_KINASE_ATP"/>
    <property type="match status" value="1"/>
</dbReference>
<dbReference type="SUPFAM" id="SSF56112">
    <property type="entry name" value="Protein kinase-like (PK-like)"/>
    <property type="match status" value="1"/>
</dbReference>
<evidence type="ECO:0000256" key="11">
    <source>
        <dbReference type="ARBA" id="ARBA00022741"/>
    </source>
</evidence>
<dbReference type="Gene3D" id="3.30.200.20">
    <property type="entry name" value="Phosphorylase Kinase, domain 1"/>
    <property type="match status" value="1"/>
</dbReference>
<feature type="domain" description="Protein kinase" evidence="21">
    <location>
        <begin position="345"/>
        <end position="619"/>
    </location>
</feature>
<keyword evidence="12 22" id="KW-0418">Kinase</keyword>
<dbReference type="InterPro" id="IPR008271">
    <property type="entry name" value="Ser/Thr_kinase_AS"/>
</dbReference>
<evidence type="ECO:0000256" key="9">
    <source>
        <dbReference type="ARBA" id="ARBA00022729"/>
    </source>
</evidence>
<sequence>MATKILLFLFLLVASSAEDTFIFNGFRGANVRLDGAAYVNSDGLLLVTDAVRQTMGHAFFPAPLQFRSPRGGGGGGGKLLSFSSTFVFAMGSQYTGVNGCGLAFVVSGTNNLSAALPNQYIGLFNKGNNGNSSDRILAVELDTVLNPEFGDIDGNHVGIDLNSLTSVRARTAGYYDGTTDQFKNLSLVSGQPMQVWVDYGGDDMILNVTMSPVGTPKPNQTLVSSAVDLSNVVSDSMYVGFASGTGSFFTTHCVLGWSFRMNGAAPALDYTKLPPVPQFKTGGRSRKLAIWLTVASTLFVLLVASVVVFFVRRRIKYAELLEDWEREYGPHRFSYKDLFKATNGFKDKDLLGIGGFGRVYRGVLPTSKIEVAVKRVSHDSKQGMKEFVAEIVSIGQLRHRNVVQLLGYCRRKGELLLVYDYMPNASLDKFLHERGKPVLTWDQRFRIIKGVASGLLYLHEDWEQVVVHRDIKASNVLLDSEMNGRLGDFGLARLYEHGSVPQTTHVVGTMGYIAPELGRTGKATTATDVFAYGAFLLEVACGRRPIETKSEQMVLVDWVLENWKKGSVLATCDRRLRGEFPVAEMELVLKLGLLCSHPMPAARPGMRQVMQFLDGDAAFPELTPAYLNFSILSLLENQGFDDYVMSFPSTVATMSAVSGAI</sequence>
<comment type="similarity">
    <text evidence="3">In the C-terminal section; belongs to the protein kinase superfamily. Ser/Thr protein kinase family.</text>
</comment>
<dbReference type="FunFam" id="3.30.200.20:FF:000592">
    <property type="entry name" value="L-type lectin-domain containing receptor kinase V.9"/>
    <property type="match status" value="1"/>
</dbReference>
<comment type="similarity">
    <text evidence="2">In the N-terminal section; belongs to the leguminous lectin family.</text>
</comment>
<comment type="subcellular location">
    <subcellularLocation>
        <location evidence="1">Cell membrane</location>
        <topology evidence="1">Single-pass type I membrane protein</topology>
    </subcellularLocation>
</comment>
<dbReference type="CDD" id="cd06899">
    <property type="entry name" value="lectin_legume_LecRK_Arcelin_ConA"/>
    <property type="match status" value="1"/>
</dbReference>
<keyword evidence="16 22" id="KW-0675">Receptor</keyword>
<proteinExistence type="inferred from homology"/>
<feature type="chain" id="PRO_5043444445" description="non-specific serine/threonine protein kinase" evidence="20">
    <location>
        <begin position="18"/>
        <end position="661"/>
    </location>
</feature>
<keyword evidence="14 19" id="KW-1133">Transmembrane helix</keyword>
<name>A0AAX6GX01_IRIPA</name>
<dbReference type="PANTHER" id="PTHR27007">
    <property type="match status" value="1"/>
</dbReference>
<dbReference type="InterPro" id="IPR000719">
    <property type="entry name" value="Prot_kinase_dom"/>
</dbReference>
<dbReference type="EC" id="2.7.11.1" evidence="4"/>
<dbReference type="PROSITE" id="PS00307">
    <property type="entry name" value="LECTIN_LEGUME_BETA"/>
    <property type="match status" value="1"/>
</dbReference>
<dbReference type="Gene3D" id="1.10.510.10">
    <property type="entry name" value="Transferase(Phosphotransferase) domain 1"/>
    <property type="match status" value="1"/>
</dbReference>
<dbReference type="Gene3D" id="2.60.120.200">
    <property type="match status" value="1"/>
</dbReference>
<evidence type="ECO:0000256" key="7">
    <source>
        <dbReference type="ARBA" id="ARBA00022679"/>
    </source>
</evidence>
<reference evidence="22" key="1">
    <citation type="journal article" date="2023" name="GigaByte">
        <title>Genome assembly of the bearded iris, Iris pallida Lam.</title>
        <authorList>
            <person name="Bruccoleri R.E."/>
            <person name="Oakeley E.J."/>
            <person name="Faust A.M.E."/>
            <person name="Altorfer M."/>
            <person name="Dessus-Babus S."/>
            <person name="Burckhardt D."/>
            <person name="Oertli M."/>
            <person name="Naumann U."/>
            <person name="Petersen F."/>
            <person name="Wong J."/>
        </authorList>
    </citation>
    <scope>NUCLEOTIDE SEQUENCE</scope>
    <source>
        <strain evidence="22">GSM-AAB239-AS_SAM_17_03QT</strain>
    </source>
</reference>
<dbReference type="GO" id="GO:0005886">
    <property type="term" value="C:plasma membrane"/>
    <property type="evidence" value="ECO:0007669"/>
    <property type="project" value="UniProtKB-SubCell"/>
</dbReference>
<keyword evidence="11 18" id="KW-0547">Nucleotide-binding</keyword>
<evidence type="ECO:0000256" key="13">
    <source>
        <dbReference type="ARBA" id="ARBA00022840"/>
    </source>
</evidence>
<keyword evidence="10" id="KW-0430">Lectin</keyword>
<keyword evidence="23" id="KW-1185">Reference proteome</keyword>
<dbReference type="InterPro" id="IPR011009">
    <property type="entry name" value="Kinase-like_dom_sf"/>
</dbReference>
<gene>
    <name evidence="22" type="ORF">M6B38_341870</name>
</gene>
<evidence type="ECO:0000256" key="12">
    <source>
        <dbReference type="ARBA" id="ARBA00022777"/>
    </source>
</evidence>
<feature type="binding site" evidence="18">
    <location>
        <position position="374"/>
    </location>
    <ligand>
        <name>ATP</name>
        <dbReference type="ChEBI" id="CHEBI:30616"/>
    </ligand>
</feature>
<evidence type="ECO:0000256" key="5">
    <source>
        <dbReference type="ARBA" id="ARBA00022475"/>
    </source>
</evidence>
<organism evidence="22 23">
    <name type="scientific">Iris pallida</name>
    <name type="common">Sweet iris</name>
    <dbReference type="NCBI Taxonomy" id="29817"/>
    <lineage>
        <taxon>Eukaryota</taxon>
        <taxon>Viridiplantae</taxon>
        <taxon>Streptophyta</taxon>
        <taxon>Embryophyta</taxon>
        <taxon>Tracheophyta</taxon>
        <taxon>Spermatophyta</taxon>
        <taxon>Magnoliopsida</taxon>
        <taxon>Liliopsida</taxon>
        <taxon>Asparagales</taxon>
        <taxon>Iridaceae</taxon>
        <taxon>Iridoideae</taxon>
        <taxon>Irideae</taxon>
        <taxon>Iris</taxon>
    </lineage>
</organism>
<dbReference type="InterPro" id="IPR050528">
    <property type="entry name" value="L-type_Lectin-RKs"/>
</dbReference>
<evidence type="ECO:0000256" key="16">
    <source>
        <dbReference type="ARBA" id="ARBA00023170"/>
    </source>
</evidence>
<evidence type="ECO:0000259" key="21">
    <source>
        <dbReference type="PROSITE" id="PS50011"/>
    </source>
</evidence>
<dbReference type="GO" id="GO:0030246">
    <property type="term" value="F:carbohydrate binding"/>
    <property type="evidence" value="ECO:0007669"/>
    <property type="project" value="UniProtKB-KW"/>
</dbReference>
<dbReference type="PROSITE" id="PS00108">
    <property type="entry name" value="PROTEIN_KINASE_ST"/>
    <property type="match status" value="1"/>
</dbReference>
<dbReference type="SUPFAM" id="SSF49899">
    <property type="entry name" value="Concanavalin A-like lectins/glucanases"/>
    <property type="match status" value="1"/>
</dbReference>
<comment type="caution">
    <text evidence="22">The sequence shown here is derived from an EMBL/GenBank/DDBJ whole genome shotgun (WGS) entry which is preliminary data.</text>
</comment>
<evidence type="ECO:0000256" key="19">
    <source>
        <dbReference type="SAM" id="Phobius"/>
    </source>
</evidence>
<evidence type="ECO:0000256" key="4">
    <source>
        <dbReference type="ARBA" id="ARBA00012513"/>
    </source>
</evidence>
<evidence type="ECO:0000256" key="10">
    <source>
        <dbReference type="ARBA" id="ARBA00022734"/>
    </source>
</evidence>
<dbReference type="GO" id="GO:0005524">
    <property type="term" value="F:ATP binding"/>
    <property type="evidence" value="ECO:0007669"/>
    <property type="project" value="UniProtKB-UniRule"/>
</dbReference>
<dbReference type="InterPro" id="IPR013320">
    <property type="entry name" value="ConA-like_dom_sf"/>
</dbReference>
<keyword evidence="8 19" id="KW-0812">Transmembrane</keyword>
<dbReference type="Pfam" id="PF00139">
    <property type="entry name" value="Lectin_legB"/>
    <property type="match status" value="1"/>
</dbReference>
<evidence type="ECO:0000256" key="6">
    <source>
        <dbReference type="ARBA" id="ARBA00022527"/>
    </source>
</evidence>
<dbReference type="AlphaFoldDB" id="A0AAX6GX01"/>
<dbReference type="FunFam" id="1.10.510.10:FF:000517">
    <property type="entry name" value="Putative receptor kinase Lecrk"/>
    <property type="match status" value="1"/>
</dbReference>
<dbReference type="FunFam" id="2.60.120.200:FF:000051">
    <property type="entry name" value="L-type lectin-domain containing receptor kinase V.9"/>
    <property type="match status" value="1"/>
</dbReference>
<protein>
    <recommendedName>
        <fullName evidence="4">non-specific serine/threonine protein kinase</fullName>
        <ecNumber evidence="4">2.7.11.1</ecNumber>
    </recommendedName>
</protein>
<dbReference type="InterPro" id="IPR019825">
    <property type="entry name" value="Lectin_legB_Mn/Ca_BS"/>
</dbReference>
<evidence type="ECO:0000256" key="15">
    <source>
        <dbReference type="ARBA" id="ARBA00023136"/>
    </source>
</evidence>
<feature type="transmembrane region" description="Helical" evidence="19">
    <location>
        <begin position="288"/>
        <end position="311"/>
    </location>
</feature>
<dbReference type="InterPro" id="IPR001220">
    <property type="entry name" value="Legume_lectin_dom"/>
</dbReference>
<evidence type="ECO:0000256" key="1">
    <source>
        <dbReference type="ARBA" id="ARBA00004251"/>
    </source>
</evidence>
<reference evidence="22" key="2">
    <citation type="submission" date="2023-04" db="EMBL/GenBank/DDBJ databases">
        <authorList>
            <person name="Bruccoleri R.E."/>
            <person name="Oakeley E.J."/>
            <person name="Faust A.-M."/>
            <person name="Dessus-Babus S."/>
            <person name="Altorfer M."/>
            <person name="Burckhardt D."/>
            <person name="Oertli M."/>
            <person name="Naumann U."/>
            <person name="Petersen F."/>
            <person name="Wong J."/>
        </authorList>
    </citation>
    <scope>NUCLEOTIDE SEQUENCE</scope>
    <source>
        <strain evidence="22">GSM-AAB239-AS_SAM_17_03QT</strain>
        <tissue evidence="22">Leaf</tissue>
    </source>
</reference>